<comment type="caution">
    <text evidence="6">The sequence shown here is derived from an EMBL/GenBank/DDBJ whole genome shotgun (WGS) entry which is preliminary data.</text>
</comment>
<dbReference type="PANTHER" id="PTHR11709:SF394">
    <property type="entry name" value="FI03373P-RELATED"/>
    <property type="match status" value="1"/>
</dbReference>
<keyword evidence="3" id="KW-0186">Copper</keyword>
<dbReference type="Gene3D" id="2.60.40.420">
    <property type="entry name" value="Cupredoxins - blue copper proteins"/>
    <property type="match status" value="1"/>
</dbReference>
<dbReference type="InterPro" id="IPR011707">
    <property type="entry name" value="Cu-oxidase-like_N"/>
</dbReference>
<proteinExistence type="predicted"/>
<evidence type="ECO:0000259" key="5">
    <source>
        <dbReference type="Pfam" id="PF07732"/>
    </source>
</evidence>
<dbReference type="InterPro" id="IPR008972">
    <property type="entry name" value="Cupredoxin"/>
</dbReference>
<feature type="signal peptide" evidence="4">
    <location>
        <begin position="1"/>
        <end position="32"/>
    </location>
</feature>
<evidence type="ECO:0000256" key="2">
    <source>
        <dbReference type="ARBA" id="ARBA00023002"/>
    </source>
</evidence>
<dbReference type="PANTHER" id="PTHR11709">
    <property type="entry name" value="MULTI-COPPER OXIDASE"/>
    <property type="match status" value="1"/>
</dbReference>
<dbReference type="GO" id="GO:0005507">
    <property type="term" value="F:copper ion binding"/>
    <property type="evidence" value="ECO:0007669"/>
    <property type="project" value="InterPro"/>
</dbReference>
<keyword evidence="4" id="KW-0732">Signal</keyword>
<name>A0A512DSZ3_9PROT</name>
<dbReference type="GO" id="GO:0016491">
    <property type="term" value="F:oxidoreductase activity"/>
    <property type="evidence" value="ECO:0007669"/>
    <property type="project" value="UniProtKB-KW"/>
</dbReference>
<feature type="domain" description="Plastocyanin-like" evidence="5">
    <location>
        <begin position="83"/>
        <end position="167"/>
    </location>
</feature>
<dbReference type="EMBL" id="BJYZ01000015">
    <property type="protein sequence ID" value="GEO39330.1"/>
    <property type="molecule type" value="Genomic_DNA"/>
</dbReference>
<dbReference type="InterPro" id="IPR045087">
    <property type="entry name" value="Cu-oxidase_fam"/>
</dbReference>
<feature type="chain" id="PRO_5022022791" description="Plastocyanin-like domain-containing protein" evidence="4">
    <location>
        <begin position="33"/>
        <end position="387"/>
    </location>
</feature>
<evidence type="ECO:0000313" key="7">
    <source>
        <dbReference type="Proteomes" id="UP000321523"/>
    </source>
</evidence>
<evidence type="ECO:0000313" key="6">
    <source>
        <dbReference type="EMBL" id="GEO39330.1"/>
    </source>
</evidence>
<dbReference type="PROSITE" id="PS51318">
    <property type="entry name" value="TAT"/>
    <property type="match status" value="1"/>
</dbReference>
<gene>
    <name evidence="6" type="ORF">SAE02_34780</name>
</gene>
<accession>A0A512DSZ3</accession>
<keyword evidence="2" id="KW-0560">Oxidoreductase</keyword>
<evidence type="ECO:0000256" key="1">
    <source>
        <dbReference type="ARBA" id="ARBA00022723"/>
    </source>
</evidence>
<dbReference type="RefSeq" id="WP_084720855.1">
    <property type="nucleotide sequence ID" value="NZ_BJYZ01000015.1"/>
</dbReference>
<keyword evidence="1" id="KW-0479">Metal-binding</keyword>
<dbReference type="Proteomes" id="UP000321523">
    <property type="component" value="Unassembled WGS sequence"/>
</dbReference>
<dbReference type="Pfam" id="PF07732">
    <property type="entry name" value="Cu-oxidase_3"/>
    <property type="match status" value="1"/>
</dbReference>
<dbReference type="InterPro" id="IPR006311">
    <property type="entry name" value="TAT_signal"/>
</dbReference>
<sequence>MTVLSRRQLLRYGASAVAFASATTTLSSFVFASDDEVTSGDPEPGVGGGDVEVDLTIQDVDYELIDGSTVFMYAFCINGAPPRIPGPVLRVREGRDLTVRLTNLSAHAHGFQVPGMSGSAIDTIAPGASATIEFTVGKPGTYFYLDPMFSPVNRVLGLHGALVVEPDDDSASSGAKMPYNPADATAAIQALFASFGASSRFPGNRWNESREKIWIFNQIDARWCQRAANGEIDAVAASEFANDFRPRYFTLNGLCGIDACHDKDTCPTGRIGEPLLLRCLNAGLACHSPHIHGNHVFMLSESKGASGVISYNSNVIERDVWRMESGTIQDCLLPFTAPPDVPPGAWPPKQEKFPLRYPMHCHNEISQTAAGGSYPMGLVTDWHIDGL</sequence>
<dbReference type="AlphaFoldDB" id="A0A512DSZ3"/>
<evidence type="ECO:0000256" key="3">
    <source>
        <dbReference type="ARBA" id="ARBA00023008"/>
    </source>
</evidence>
<protein>
    <recommendedName>
        <fullName evidence="5">Plastocyanin-like domain-containing protein</fullName>
    </recommendedName>
</protein>
<dbReference type="SUPFAM" id="SSF49503">
    <property type="entry name" value="Cupredoxins"/>
    <property type="match status" value="2"/>
</dbReference>
<dbReference type="OrthoDB" id="9757546at2"/>
<keyword evidence="7" id="KW-1185">Reference proteome</keyword>
<evidence type="ECO:0000256" key="4">
    <source>
        <dbReference type="SAM" id="SignalP"/>
    </source>
</evidence>
<reference evidence="6 7" key="1">
    <citation type="submission" date="2019-07" db="EMBL/GenBank/DDBJ databases">
        <title>Whole genome shotgun sequence of Skermanella aerolata NBRC 106429.</title>
        <authorList>
            <person name="Hosoyama A."/>
            <person name="Uohara A."/>
            <person name="Ohji S."/>
            <person name="Ichikawa N."/>
        </authorList>
    </citation>
    <scope>NUCLEOTIDE SEQUENCE [LARGE SCALE GENOMIC DNA]</scope>
    <source>
        <strain evidence="6 7">NBRC 106429</strain>
    </source>
</reference>
<organism evidence="6 7">
    <name type="scientific">Skermanella aerolata</name>
    <dbReference type="NCBI Taxonomy" id="393310"/>
    <lineage>
        <taxon>Bacteria</taxon>
        <taxon>Pseudomonadati</taxon>
        <taxon>Pseudomonadota</taxon>
        <taxon>Alphaproteobacteria</taxon>
        <taxon>Rhodospirillales</taxon>
        <taxon>Azospirillaceae</taxon>
        <taxon>Skermanella</taxon>
    </lineage>
</organism>